<dbReference type="EMBL" id="NHYE01005311">
    <property type="protein sequence ID" value="PPQ74821.1"/>
    <property type="molecule type" value="Genomic_DNA"/>
</dbReference>
<accession>A0A409W8G0</accession>
<proteinExistence type="predicted"/>
<dbReference type="Pfam" id="PF18759">
    <property type="entry name" value="Plavaka"/>
    <property type="match status" value="1"/>
</dbReference>
<dbReference type="InterPro" id="IPR041078">
    <property type="entry name" value="Plavaka"/>
</dbReference>
<evidence type="ECO:0000313" key="2">
    <source>
        <dbReference type="Proteomes" id="UP000284706"/>
    </source>
</evidence>
<dbReference type="AlphaFoldDB" id="A0A409W8G0"/>
<dbReference type="InParanoid" id="A0A409W8G0"/>
<organism evidence="1 2">
    <name type="scientific">Gymnopilus dilepis</name>
    <dbReference type="NCBI Taxonomy" id="231916"/>
    <lineage>
        <taxon>Eukaryota</taxon>
        <taxon>Fungi</taxon>
        <taxon>Dikarya</taxon>
        <taxon>Basidiomycota</taxon>
        <taxon>Agaricomycotina</taxon>
        <taxon>Agaricomycetes</taxon>
        <taxon>Agaricomycetidae</taxon>
        <taxon>Agaricales</taxon>
        <taxon>Agaricineae</taxon>
        <taxon>Hymenogastraceae</taxon>
        <taxon>Gymnopilus</taxon>
    </lineage>
</organism>
<evidence type="ECO:0000313" key="1">
    <source>
        <dbReference type="EMBL" id="PPQ74821.1"/>
    </source>
</evidence>
<gene>
    <name evidence="1" type="ORF">CVT26_005455</name>
</gene>
<keyword evidence="2" id="KW-1185">Reference proteome</keyword>
<comment type="caution">
    <text evidence="1">The sequence shown here is derived from an EMBL/GenBank/DDBJ whole genome shotgun (WGS) entry which is preliminary data.</text>
</comment>
<name>A0A409W8G0_9AGAR</name>
<dbReference type="STRING" id="231916.A0A409W8G0"/>
<dbReference type="Proteomes" id="UP000284706">
    <property type="component" value="Unassembled WGS sequence"/>
</dbReference>
<dbReference type="OrthoDB" id="3239511at2759"/>
<protein>
    <submittedName>
        <fullName evidence="1">Uncharacterized protein</fullName>
    </submittedName>
</protein>
<reference evidence="1 2" key="1">
    <citation type="journal article" date="2018" name="Evol. Lett.">
        <title>Horizontal gene cluster transfer increased hallucinogenic mushroom diversity.</title>
        <authorList>
            <person name="Reynolds H.T."/>
            <person name="Vijayakumar V."/>
            <person name="Gluck-Thaler E."/>
            <person name="Korotkin H.B."/>
            <person name="Matheny P.B."/>
            <person name="Slot J.C."/>
        </authorList>
    </citation>
    <scope>NUCLEOTIDE SEQUENCE [LARGE SCALE GENOMIC DNA]</scope>
    <source>
        <strain evidence="1 2">SRW20</strain>
    </source>
</reference>
<sequence length="946" mass="108990">MNSRLPSGETLCEWCGRELSVRGLALHKPRCPKRPLDQVIAGRGQRQRRAPNFNASESDQIDLQEDRLAFNQHYQRNQGEPSSEPLEVLNDYLGSDFVQDTEQSHSLNDIRIEYHPSTEQPPDTYSFDQYCSFPQEPAPPFVVDKTPWRPFRTKIDFEVAEIMLDGHLNRRQIARMIDLIQKIAANPESFTLENESEHEKIWKAARETKAKGFEKHDFSVEYKGNQLEYTVWLRPLWSWCQELLSDPRLIGEFHWSAEKLYKYNGTKFERIIDEPWTANAWWELQTSALPKGASPFCIILYADKTKLSSFGTEKGYPVLVRCANLPVSIRNGEGTGGGRLIGWLPIPEEDSQEASKKAFVNLKREIWHRAMQEIISSIEQYTILGTSMLCADQVERQIFPHILILSADFEEQSMMALTRGPTSSFPCPVCLVPKEEIPNLSRQFPLRTTENMERIWSESQDMNLTQREEYLQGVGLRDVKNVFWSLHSVDVYKALSWDRLHAYGGLFEDHLFEELRDILKELGRPAEAGVDMALQEMPRWSGLTHFRTLLTIGEISDGSKIEDLSKVIIYAALHILPAEISKRGFALLKLIQSFSELNMFSSLTVQTESTIATGRSELLRFEECLHAYEKLNGEKTWTFPKVHTHQHMFQDILDKGATRNFSTKPNEKANGPYKKYYQRHTNFKDVAGQVLRVSEMDLVSTMIRNEVTILEDFELQEEQNLDSELDSLVTSNSEESGSEIPRTAHGPICTSITFQELETSHLGDPAFQGFRIKLAGTMAHRLKLRRVNLRPSDEITPYLFVKVAFMSTVDWKINTNILRANPNFHNRPRYDYGIIQVLQDQHIFAQILYIFRFDYMGTVYNLALILPMDVPRTMQNRARDSTLRLTRVHARPRHSSVIIDTNSIIRGAFLVKDHASDMSEFHVVSSVDEDMFIRMQSINLMNHAPL</sequence>